<feature type="compositionally biased region" description="Polar residues" evidence="1">
    <location>
        <begin position="168"/>
        <end position="185"/>
    </location>
</feature>
<sequence>MPRKAKITTEKSARAYQRARTNELKKYNKAQDPISSQSPDYLSGVAAKAYATIVESFSGMGILTKADTDIVVLLAQQIQVNRDAYTDIFGGDGKDAEGTKKAYYKAIQSVQTGEVLEHQFAGWKINPSVSALKNSATMIKSLCSELGMTPTARASLLQLTKPDDDDNSGNWTDQNSNVNSNYSNF</sequence>
<comment type="caution">
    <text evidence="2">The sequence shown here is derived from an EMBL/GenBank/DDBJ whole genome shotgun (WGS) entry which is preliminary data.</text>
</comment>
<protein>
    <submittedName>
        <fullName evidence="2">P27 family phage terminase small subunit</fullName>
    </submittedName>
</protein>
<evidence type="ECO:0000313" key="3">
    <source>
        <dbReference type="Proteomes" id="UP000547628"/>
    </source>
</evidence>
<dbReference type="Proteomes" id="UP000547628">
    <property type="component" value="Unassembled WGS sequence"/>
</dbReference>
<gene>
    <name evidence="2" type="ORF">H5S41_02185</name>
</gene>
<evidence type="ECO:0000313" key="2">
    <source>
        <dbReference type="EMBL" id="MBB1122778.1"/>
    </source>
</evidence>
<organism evidence="2 3">
    <name type="scientific">Limosilactobacillus albertensis</name>
    <dbReference type="NCBI Taxonomy" id="2759752"/>
    <lineage>
        <taxon>Bacteria</taxon>
        <taxon>Bacillati</taxon>
        <taxon>Bacillota</taxon>
        <taxon>Bacilli</taxon>
        <taxon>Lactobacillales</taxon>
        <taxon>Lactobacillaceae</taxon>
        <taxon>Limosilactobacillus</taxon>
    </lineage>
</organism>
<dbReference type="InterPro" id="IPR006448">
    <property type="entry name" value="Phage_term_ssu_P27"/>
</dbReference>
<dbReference type="RefSeq" id="WP_182602065.1">
    <property type="nucleotide sequence ID" value="NZ_JACIVD010000048.1"/>
</dbReference>
<name>A0A839H800_9LACO</name>
<accession>A0A839H800</accession>
<proteinExistence type="predicted"/>
<dbReference type="EMBL" id="JACIVD010000048">
    <property type="protein sequence ID" value="MBB1122778.1"/>
    <property type="molecule type" value="Genomic_DNA"/>
</dbReference>
<evidence type="ECO:0000256" key="1">
    <source>
        <dbReference type="SAM" id="MobiDB-lite"/>
    </source>
</evidence>
<reference evidence="2 3" key="1">
    <citation type="submission" date="2020-07" db="EMBL/GenBank/DDBJ databases">
        <title>Description of Limosilactobacillus balticus sp. nov., Limosilactobacillus agrestis sp. nov., Limosilactobacillus albertensis sp. nov., Limosilactobacillus rudii sp. nov., Limosilactobacillus fastidiosus sp. nov., five novel Limosilactobacillus species isolated from the vertebrate gastrointestinal tract, and proposal of 6 subspecies of Limosilactobacillus reuteri adapted to the gastrointestinal tract of specific vertebrate hosts.</title>
        <authorList>
            <person name="Li F."/>
            <person name="Cheng C."/>
            <person name="Zheng J."/>
            <person name="Quevedo R.M."/>
            <person name="Li J."/>
            <person name="Roos S."/>
            <person name="Gaenzle M.G."/>
            <person name="Walter J."/>
        </authorList>
    </citation>
    <scope>NUCLEOTIDE SEQUENCE [LARGE SCALE GENOMIC DNA]</scope>
    <source>
        <strain evidence="2 3">Lr3000</strain>
    </source>
</reference>
<dbReference type="Pfam" id="PF05119">
    <property type="entry name" value="Terminase_4"/>
    <property type="match status" value="1"/>
</dbReference>
<dbReference type="AlphaFoldDB" id="A0A839H800"/>
<feature type="region of interest" description="Disordered" evidence="1">
    <location>
        <begin position="159"/>
        <end position="185"/>
    </location>
</feature>